<evidence type="ECO:0000313" key="2">
    <source>
        <dbReference type="Proteomes" id="UP000305401"/>
    </source>
</evidence>
<gene>
    <name evidence="1" type="ORF">E5990_03865</name>
</gene>
<protein>
    <submittedName>
        <fullName evidence="1">IS3 family transposase</fullName>
    </submittedName>
</protein>
<reference evidence="1" key="1">
    <citation type="submission" date="2019-04" db="EMBL/GenBank/DDBJ databases">
        <title>Microbes associate with the intestines of laboratory mice.</title>
        <authorList>
            <person name="Navarre W."/>
            <person name="Wong E."/>
            <person name="Huang K.C."/>
            <person name="Tropini C."/>
            <person name="Ng K."/>
            <person name="Yu B."/>
        </authorList>
    </citation>
    <scope>NUCLEOTIDE SEQUENCE</scope>
    <source>
        <strain evidence="1">NM86_A22</strain>
    </source>
</reference>
<proteinExistence type="predicted"/>
<accession>A0AC61S7E6</accession>
<sequence>WQYQHFGYRQRLKEHRITQSMSRKGNCLDNAMAENFFGIMKSELLYAEKFDSPEAFIKALEEYIEYYNNIRIKSRLKGKSPVQYRTLSMIG</sequence>
<evidence type="ECO:0000313" key="1">
    <source>
        <dbReference type="EMBL" id="THG53869.1"/>
    </source>
</evidence>
<dbReference type="EMBL" id="SSTG01000028">
    <property type="protein sequence ID" value="THG53869.1"/>
    <property type="molecule type" value="Genomic_DNA"/>
</dbReference>
<keyword evidence="2" id="KW-1185">Reference proteome</keyword>
<dbReference type="Proteomes" id="UP000305401">
    <property type="component" value="Unassembled WGS sequence"/>
</dbReference>
<feature type="non-terminal residue" evidence="1">
    <location>
        <position position="1"/>
    </location>
</feature>
<comment type="caution">
    <text evidence="1">The sequence shown here is derived from an EMBL/GenBank/DDBJ whole genome shotgun (WGS) entry which is preliminary data.</text>
</comment>
<name>A0AC61S7E6_9BACT</name>
<organism evidence="1 2">
    <name type="scientific">Muribaculum caecicola</name>
    <dbReference type="NCBI Taxonomy" id="3038144"/>
    <lineage>
        <taxon>Bacteria</taxon>
        <taxon>Pseudomonadati</taxon>
        <taxon>Bacteroidota</taxon>
        <taxon>Bacteroidia</taxon>
        <taxon>Bacteroidales</taxon>
        <taxon>Muribaculaceae</taxon>
        <taxon>Muribaculum</taxon>
    </lineage>
</organism>